<keyword evidence="5" id="KW-1185">Reference proteome</keyword>
<organism evidence="2 4">
    <name type="scientific">Rhizobium tibeticum</name>
    <dbReference type="NCBI Taxonomy" id="501024"/>
    <lineage>
        <taxon>Bacteria</taxon>
        <taxon>Pseudomonadati</taxon>
        <taxon>Pseudomonadota</taxon>
        <taxon>Alphaproteobacteria</taxon>
        <taxon>Hyphomicrobiales</taxon>
        <taxon>Rhizobiaceae</taxon>
        <taxon>Rhizobium/Agrobacterium group</taxon>
        <taxon>Rhizobium</taxon>
    </lineage>
</organism>
<dbReference type="InterPro" id="IPR016181">
    <property type="entry name" value="Acyl_CoA_acyltransferase"/>
</dbReference>
<proteinExistence type="predicted"/>
<dbReference type="Proteomes" id="UP000198939">
    <property type="component" value="Unassembled WGS sequence"/>
</dbReference>
<dbReference type="EMBL" id="FOCV01000023">
    <property type="protein sequence ID" value="SEO72377.1"/>
    <property type="molecule type" value="Genomic_DNA"/>
</dbReference>
<dbReference type="PANTHER" id="PTHR31435:SF10">
    <property type="entry name" value="BSR4717 PROTEIN"/>
    <property type="match status" value="1"/>
</dbReference>
<evidence type="ECO:0000313" key="4">
    <source>
        <dbReference type="Proteomes" id="UP000183063"/>
    </source>
</evidence>
<dbReference type="CDD" id="cd04301">
    <property type="entry name" value="NAT_SF"/>
    <property type="match status" value="1"/>
</dbReference>
<dbReference type="PANTHER" id="PTHR31435">
    <property type="entry name" value="PROTEIN NATD1"/>
    <property type="match status" value="1"/>
</dbReference>
<dbReference type="InterPro" id="IPR045057">
    <property type="entry name" value="Gcn5-rel_NAT"/>
</dbReference>
<name>A0A1H8S1G0_9HYPH</name>
<dbReference type="OrthoDB" id="9800945at2"/>
<accession>A0A1H8S1G0</accession>
<gene>
    <name evidence="2" type="ORF">RTCCBAU85039_4616</name>
    <name evidence="3" type="ORF">SAMN05216228_10237</name>
</gene>
<dbReference type="Gene3D" id="3.40.630.30">
    <property type="match status" value="1"/>
</dbReference>
<reference evidence="3 5" key="3">
    <citation type="submission" date="2016-10" db="EMBL/GenBank/DDBJ databases">
        <authorList>
            <person name="Varghese N."/>
            <person name="Submissions S."/>
        </authorList>
    </citation>
    <scope>NUCLEOTIDE SEQUENCE [LARGE SCALE GENOMIC DNA]</scope>
    <source>
        <strain evidence="3 5">CGMCC 1.7071</strain>
    </source>
</reference>
<dbReference type="InterPro" id="IPR031165">
    <property type="entry name" value="GNAT_YJDJ"/>
</dbReference>
<dbReference type="Proteomes" id="UP000183063">
    <property type="component" value="Unassembled WGS sequence"/>
</dbReference>
<evidence type="ECO:0000259" key="1">
    <source>
        <dbReference type="PROSITE" id="PS51729"/>
    </source>
</evidence>
<dbReference type="PROSITE" id="PS51729">
    <property type="entry name" value="GNAT_YJDJ"/>
    <property type="match status" value="1"/>
</dbReference>
<reference evidence="4" key="1">
    <citation type="submission" date="2016-10" db="EMBL/GenBank/DDBJ databases">
        <authorList>
            <person name="Wibberg D."/>
        </authorList>
    </citation>
    <scope>NUCLEOTIDE SEQUENCE [LARGE SCALE GENOMIC DNA]</scope>
</reference>
<reference evidence="2" key="2">
    <citation type="submission" date="2016-10" db="EMBL/GenBank/DDBJ databases">
        <authorList>
            <person name="de Groot N.N."/>
        </authorList>
    </citation>
    <scope>NUCLEOTIDE SEQUENCE [LARGE SCALE GENOMIC DNA]</scope>
    <source>
        <strain evidence="2">CCBAU85039</strain>
    </source>
</reference>
<dbReference type="AlphaFoldDB" id="A0A1H8S1G0"/>
<feature type="domain" description="N-acetyltransferase" evidence="1">
    <location>
        <begin position="6"/>
        <end position="91"/>
    </location>
</feature>
<evidence type="ECO:0000313" key="5">
    <source>
        <dbReference type="Proteomes" id="UP000198939"/>
    </source>
</evidence>
<dbReference type="STRING" id="501024.RTCCBAU85039_4616"/>
<dbReference type="Pfam" id="PF14542">
    <property type="entry name" value="Acetyltransf_CG"/>
    <property type="match status" value="1"/>
</dbReference>
<dbReference type="RefSeq" id="WP_072378862.1">
    <property type="nucleotide sequence ID" value="NZ_FNXB01000029.1"/>
</dbReference>
<dbReference type="EMBL" id="FNXB01000029">
    <property type="protein sequence ID" value="SEI10923.1"/>
    <property type="molecule type" value="Genomic_DNA"/>
</dbReference>
<evidence type="ECO:0000313" key="3">
    <source>
        <dbReference type="EMBL" id="SEO72377.1"/>
    </source>
</evidence>
<protein>
    <recommendedName>
        <fullName evidence="1">N-acetyltransferase domain-containing protein</fullName>
    </recommendedName>
</protein>
<evidence type="ECO:0000313" key="2">
    <source>
        <dbReference type="EMBL" id="SEI10923.1"/>
    </source>
</evidence>
<dbReference type="SUPFAM" id="SSF55729">
    <property type="entry name" value="Acyl-CoA N-acyltransferases (Nat)"/>
    <property type="match status" value="1"/>
</dbReference>
<sequence>MDSKVRDNPEMHRFERQIHAGMLAAAYYEVDGERLVFVHVETPEFEGQGIGAALIKGVFDNLRERGQKAVIWCSFMQNFLQTHPEFNDVVDPIFGQAHPSILVEAILARPPGS</sequence>